<evidence type="ECO:0000256" key="1">
    <source>
        <dbReference type="SAM" id="MobiDB-lite"/>
    </source>
</evidence>
<feature type="region of interest" description="Disordered" evidence="1">
    <location>
        <begin position="1"/>
        <end position="122"/>
    </location>
</feature>
<feature type="compositionally biased region" description="Basic and acidic residues" evidence="1">
    <location>
        <begin position="92"/>
        <end position="101"/>
    </location>
</feature>
<protein>
    <submittedName>
        <fullName evidence="2">Uncharacterized protein</fullName>
    </submittedName>
</protein>
<proteinExistence type="predicted"/>
<evidence type="ECO:0000313" key="2">
    <source>
        <dbReference type="EMBL" id="CUS14915.1"/>
    </source>
</evidence>
<feature type="region of interest" description="Disordered" evidence="1">
    <location>
        <begin position="144"/>
        <end position="175"/>
    </location>
</feature>
<name>A0A292Q7J3_9PEZI</name>
<sequence>MLETAKYNSSALDLHSSTQRSSSTTPADPHRAHRSIRYDLFNPQYELSQQKSTRSRSLGSSTSRPGKASPQRDHDSMVSPTTLPHSFGALRDSIHNLDMRVRNSPGTSSAPGYSPSSSVFESLSGPDLNIRRASCGSSLHRGVEELTLGESRPSGRRHHRRRTTSRSGSGAREVRIEDTMFPTTVEDLHHCDEKHCSNHHHRQSSSSIVSIKCDKSDEDEANAKERLAHGEVGATTHMEPCAPQMLVPLVDRPREMRELLGHRSNKDWASLVRRTFGEKVYKAQCLPLWTETDRRTMPDREWLRRTKDLLMRKACGGCTDGRLWSGFCAMVGWDESGIGMEGGWTKSGHSHSPRTRSHSHDSSPQMNAILEAEDEDGRK</sequence>
<accession>A0A292Q7J3</accession>
<feature type="compositionally biased region" description="Basic residues" evidence="1">
    <location>
        <begin position="348"/>
        <end position="357"/>
    </location>
</feature>
<feature type="compositionally biased region" description="Polar residues" evidence="1">
    <location>
        <begin position="1"/>
        <end position="26"/>
    </location>
</feature>
<reference evidence="2" key="1">
    <citation type="submission" date="2015-10" db="EMBL/GenBank/DDBJ databases">
        <authorList>
            <person name="Regsiter A."/>
            <person name="william w."/>
        </authorList>
    </citation>
    <scope>NUCLEOTIDE SEQUENCE</scope>
    <source>
        <strain evidence="2">Montdore</strain>
    </source>
</reference>
<feature type="compositionally biased region" description="Low complexity" evidence="1">
    <location>
        <begin position="55"/>
        <end position="64"/>
    </location>
</feature>
<feature type="region of interest" description="Disordered" evidence="1">
    <location>
        <begin position="342"/>
        <end position="379"/>
    </location>
</feature>
<feature type="compositionally biased region" description="Low complexity" evidence="1">
    <location>
        <begin position="104"/>
        <end position="118"/>
    </location>
</feature>
<feature type="compositionally biased region" description="Basic residues" evidence="1">
    <location>
        <begin position="154"/>
        <end position="164"/>
    </location>
</feature>
<organism evidence="2 3">
    <name type="scientific">Tuber aestivum</name>
    <name type="common">summer truffle</name>
    <dbReference type="NCBI Taxonomy" id="59557"/>
    <lineage>
        <taxon>Eukaryota</taxon>
        <taxon>Fungi</taxon>
        <taxon>Dikarya</taxon>
        <taxon>Ascomycota</taxon>
        <taxon>Pezizomycotina</taxon>
        <taxon>Pezizomycetes</taxon>
        <taxon>Pezizales</taxon>
        <taxon>Tuberaceae</taxon>
        <taxon>Tuber</taxon>
    </lineage>
</organism>
<dbReference type="EMBL" id="LN890954">
    <property type="protein sequence ID" value="CUS14915.1"/>
    <property type="molecule type" value="Genomic_DNA"/>
</dbReference>
<keyword evidence="3" id="KW-1185">Reference proteome</keyword>
<dbReference type="AlphaFoldDB" id="A0A292Q7J3"/>
<evidence type="ECO:0000313" key="3">
    <source>
        <dbReference type="Proteomes" id="UP001412239"/>
    </source>
</evidence>
<gene>
    <name evidence="2" type="ORF">GSTUAT00000985001</name>
</gene>
<dbReference type="Proteomes" id="UP001412239">
    <property type="component" value="Unassembled WGS sequence"/>
</dbReference>